<comment type="subcellular location">
    <subcellularLocation>
        <location evidence="2">Cytoplasm</location>
    </subcellularLocation>
    <subcellularLocation>
        <location evidence="1">Nucleus</location>
    </subcellularLocation>
</comment>
<evidence type="ECO:0000256" key="1">
    <source>
        <dbReference type="ARBA" id="ARBA00004123"/>
    </source>
</evidence>
<dbReference type="SUPFAM" id="SSF53067">
    <property type="entry name" value="Actin-like ATPase domain"/>
    <property type="match status" value="2"/>
</dbReference>
<sequence length="406" mass="46591">MSRQHIVLDNGAYLIKAGYTTQDNPLIVENVLAKARDGVIYIGNDYKAHANLYSGINFKRPHDQGHLTSWETQKPVWDYTFDRLLPKKAFDPLEFHLTLTEQPFQLPQLSMNTDLIVFEEYGFSEYYRCAAPLLVPWAMSDQAADFSLVIDCGYNATHVTPILYQRVYWKGVRKLPFGGRHLNGLLREMITFRHYDVADEPVLINTVKERTMYVAPDFEQALKNKVSAKCEFVLPDFKNTITGYVREEGQKLPPDAQSIQLYDERFTVPELYFHPEIMLDNNSHSKNTIIQNASFKNITDLVVESIMACPEVVRPILLANISIVGGAANLTNFEDRLTAELKRELPTNWKVKVLPQKQALDEVAWHGGCTLAKSDVMNEIKITKQEYFEHGANWCQKQFGFRNFAE</sequence>
<keyword evidence="5" id="KW-0963">Cytoplasm</keyword>
<dbReference type="GO" id="GO:0005634">
    <property type="term" value="C:nucleus"/>
    <property type="evidence" value="ECO:0007669"/>
    <property type="project" value="UniProtKB-SubCell"/>
</dbReference>
<dbReference type="GO" id="GO:0005737">
    <property type="term" value="C:cytoplasm"/>
    <property type="evidence" value="ECO:0007669"/>
    <property type="project" value="UniProtKB-SubCell"/>
</dbReference>
<evidence type="ECO:0000256" key="10">
    <source>
        <dbReference type="ARBA" id="ARBA00023242"/>
    </source>
</evidence>
<protein>
    <recommendedName>
        <fullName evidence="4">Actin-like protein ARP6</fullName>
    </recommendedName>
    <alternativeName>
        <fullName evidence="12">Actin-like protein arp6</fullName>
    </alternativeName>
</protein>
<evidence type="ECO:0000256" key="6">
    <source>
        <dbReference type="ARBA" id="ARBA00022853"/>
    </source>
</evidence>
<evidence type="ECO:0000256" key="11">
    <source>
        <dbReference type="ARBA" id="ARBA00025222"/>
    </source>
</evidence>
<dbReference type="InterPro" id="IPR043129">
    <property type="entry name" value="ATPase_NBD"/>
</dbReference>
<keyword evidence="14" id="KW-1185">Reference proteome</keyword>
<keyword evidence="7" id="KW-0805">Transcription regulation</keyword>
<reference evidence="14" key="1">
    <citation type="submission" date="2019-03" db="EMBL/GenBank/DDBJ databases">
        <title>Snf2 controls pulcherriminic acid biosynthesis and connects pigmentation and antifungal activity of the yeast Metschnikowia pulcherrima.</title>
        <authorList>
            <person name="Gore-Lloyd D."/>
            <person name="Sumann I."/>
            <person name="Brachmann A.O."/>
            <person name="Schneeberger K."/>
            <person name="Ortiz-Merino R.A."/>
            <person name="Moreno-Beltran M."/>
            <person name="Schlaefli M."/>
            <person name="Kirner P."/>
            <person name="Santos Kron A."/>
            <person name="Wolfe K.H."/>
            <person name="Piel J."/>
            <person name="Ahrens C.H."/>
            <person name="Henk D."/>
            <person name="Freimoser F.M."/>
        </authorList>
    </citation>
    <scope>NUCLEOTIDE SEQUENCE [LARGE SCALE GENOMIC DNA]</scope>
    <source>
        <strain evidence="14">APC 1.2</strain>
    </source>
</reference>
<evidence type="ECO:0000313" key="14">
    <source>
        <dbReference type="Proteomes" id="UP000292447"/>
    </source>
</evidence>
<dbReference type="SMART" id="SM00268">
    <property type="entry name" value="ACTIN"/>
    <property type="match status" value="1"/>
</dbReference>
<dbReference type="Pfam" id="PF00022">
    <property type="entry name" value="Actin"/>
    <property type="match status" value="1"/>
</dbReference>
<keyword evidence="6" id="KW-0156">Chromatin regulator</keyword>
<dbReference type="InterPro" id="IPR004000">
    <property type="entry name" value="Actin"/>
</dbReference>
<evidence type="ECO:0000256" key="2">
    <source>
        <dbReference type="ARBA" id="ARBA00004496"/>
    </source>
</evidence>
<dbReference type="EMBL" id="CP034458">
    <property type="protein sequence ID" value="QBM88231.1"/>
    <property type="molecule type" value="Genomic_DNA"/>
</dbReference>
<evidence type="ECO:0000313" key="13">
    <source>
        <dbReference type="EMBL" id="QBM88231.1"/>
    </source>
</evidence>
<gene>
    <name evidence="13" type="primary">MPUL0C01960</name>
    <name evidence="13" type="ORF">METSCH_C01960</name>
</gene>
<evidence type="ECO:0000256" key="12">
    <source>
        <dbReference type="ARBA" id="ARBA00073820"/>
    </source>
</evidence>
<organism evidence="13 14">
    <name type="scientific">Metschnikowia aff. pulcherrima</name>
    <dbReference type="NCBI Taxonomy" id="2163413"/>
    <lineage>
        <taxon>Eukaryota</taxon>
        <taxon>Fungi</taxon>
        <taxon>Dikarya</taxon>
        <taxon>Ascomycota</taxon>
        <taxon>Saccharomycotina</taxon>
        <taxon>Pichiomycetes</taxon>
        <taxon>Metschnikowiaceae</taxon>
        <taxon>Metschnikowia</taxon>
    </lineage>
</organism>
<accession>A0A4P6XQT1</accession>
<dbReference type="Gene3D" id="3.30.420.40">
    <property type="match status" value="2"/>
</dbReference>
<keyword evidence="10" id="KW-0539">Nucleus</keyword>
<proteinExistence type="inferred from homology"/>
<dbReference type="STRING" id="2163413.A0A4P6XQT1"/>
<dbReference type="AlphaFoldDB" id="A0A4P6XQT1"/>
<comment type="similarity">
    <text evidence="3">Belongs to the actin family. ARP6 subfamily.</text>
</comment>
<dbReference type="Gene3D" id="3.90.640.10">
    <property type="entry name" value="Actin, Chain A, domain 4"/>
    <property type="match status" value="1"/>
</dbReference>
<evidence type="ECO:0000256" key="9">
    <source>
        <dbReference type="ARBA" id="ARBA00023163"/>
    </source>
</evidence>
<evidence type="ECO:0000256" key="7">
    <source>
        <dbReference type="ARBA" id="ARBA00023015"/>
    </source>
</evidence>
<evidence type="ECO:0000256" key="5">
    <source>
        <dbReference type="ARBA" id="ARBA00022490"/>
    </source>
</evidence>
<dbReference type="PANTHER" id="PTHR11937">
    <property type="entry name" value="ACTIN"/>
    <property type="match status" value="1"/>
</dbReference>
<dbReference type="Proteomes" id="UP000292447">
    <property type="component" value="Chromosome III"/>
</dbReference>
<name>A0A4P6XQT1_9ASCO</name>
<evidence type="ECO:0000256" key="8">
    <source>
        <dbReference type="ARBA" id="ARBA00023159"/>
    </source>
</evidence>
<evidence type="ECO:0000256" key="4">
    <source>
        <dbReference type="ARBA" id="ARBA00018633"/>
    </source>
</evidence>
<dbReference type="FunFam" id="3.90.640.10:FF:000040">
    <property type="entry name" value="Actin-like protein ARP6"/>
    <property type="match status" value="1"/>
</dbReference>
<comment type="function">
    <text evidence="11">Component of the SWR1 complex which mediates the ATP-dependent exchange of histone H2A for the H2A variant HZT1 leading to transcriptional regulation of selected genes by chromatin remodeling. Involved in chromosome stability.</text>
</comment>
<keyword evidence="8" id="KW-0010">Activator</keyword>
<keyword evidence="9" id="KW-0804">Transcription</keyword>
<evidence type="ECO:0000256" key="3">
    <source>
        <dbReference type="ARBA" id="ARBA00005665"/>
    </source>
</evidence>
<dbReference type="CDD" id="cd10210">
    <property type="entry name" value="ASKHA_NBD_Arp6"/>
    <property type="match status" value="1"/>
</dbReference>
<dbReference type="GO" id="GO:0006325">
    <property type="term" value="P:chromatin organization"/>
    <property type="evidence" value="ECO:0007669"/>
    <property type="project" value="UniProtKB-KW"/>
</dbReference>